<dbReference type="InterPro" id="IPR036179">
    <property type="entry name" value="Ig-like_dom_sf"/>
</dbReference>
<dbReference type="PANTHER" id="PTHR47118">
    <property type="entry name" value="CYTOTOXIC AND REGULATORY T-CELL MOLECULE"/>
    <property type="match status" value="1"/>
</dbReference>
<dbReference type="SUPFAM" id="SSF48726">
    <property type="entry name" value="Immunoglobulin"/>
    <property type="match status" value="2"/>
</dbReference>
<dbReference type="PANTHER" id="PTHR47118:SF1">
    <property type="entry name" value="CYTOTOXIC AND REGULATORY T-CELL MOLECULE"/>
    <property type="match status" value="1"/>
</dbReference>
<evidence type="ECO:0000256" key="2">
    <source>
        <dbReference type="ARBA" id="ARBA00022737"/>
    </source>
</evidence>
<dbReference type="InterPro" id="IPR053096">
    <property type="entry name" value="CRTAM"/>
</dbReference>
<evidence type="ECO:0000313" key="8">
    <source>
        <dbReference type="Proteomes" id="UP000472276"/>
    </source>
</evidence>
<gene>
    <name evidence="7" type="primary">RP1</name>
</gene>
<dbReference type="FunFam" id="2.60.40.10:FF:000013">
    <property type="entry name" value="cell adhesion molecule 1 isoform X1"/>
    <property type="match status" value="1"/>
</dbReference>
<dbReference type="AlphaFoldDB" id="A0A668SBY7"/>
<feature type="domain" description="Ig-like" evidence="6">
    <location>
        <begin position="14"/>
        <end position="96"/>
    </location>
</feature>
<dbReference type="PROSITE" id="PS50835">
    <property type="entry name" value="IG_LIKE"/>
    <property type="match status" value="1"/>
</dbReference>
<reference evidence="7" key="2">
    <citation type="submission" date="2025-09" db="UniProtKB">
        <authorList>
            <consortium name="Ensembl"/>
        </authorList>
    </citation>
    <scope>IDENTIFICATION</scope>
</reference>
<dbReference type="OMA" id="GVYKCFY"/>
<dbReference type="SMART" id="SM00409">
    <property type="entry name" value="IG"/>
    <property type="match status" value="1"/>
</dbReference>
<evidence type="ECO:0000256" key="3">
    <source>
        <dbReference type="ARBA" id="ARBA00023157"/>
    </source>
</evidence>
<dbReference type="GO" id="GO:0005886">
    <property type="term" value="C:plasma membrane"/>
    <property type="evidence" value="ECO:0007669"/>
    <property type="project" value="TreeGrafter"/>
</dbReference>
<feature type="chain" id="PRO_5044242063" description="Ig-like domain-containing protein" evidence="5">
    <location>
        <begin position="20"/>
        <end position="327"/>
    </location>
</feature>
<organism evidence="7 8">
    <name type="scientific">Oreochromis aureus</name>
    <name type="common">Israeli tilapia</name>
    <name type="synonym">Chromis aureus</name>
    <dbReference type="NCBI Taxonomy" id="47969"/>
    <lineage>
        <taxon>Eukaryota</taxon>
        <taxon>Metazoa</taxon>
        <taxon>Chordata</taxon>
        <taxon>Craniata</taxon>
        <taxon>Vertebrata</taxon>
        <taxon>Euteleostomi</taxon>
        <taxon>Actinopterygii</taxon>
        <taxon>Neopterygii</taxon>
        <taxon>Teleostei</taxon>
        <taxon>Neoteleostei</taxon>
        <taxon>Acanthomorphata</taxon>
        <taxon>Ovalentaria</taxon>
        <taxon>Cichlomorphae</taxon>
        <taxon>Cichliformes</taxon>
        <taxon>Cichlidae</taxon>
        <taxon>African cichlids</taxon>
        <taxon>Pseudocrenilabrinae</taxon>
        <taxon>Oreochromini</taxon>
        <taxon>Oreochromis</taxon>
    </lineage>
</organism>
<dbReference type="Proteomes" id="UP000472276">
    <property type="component" value="Unassembled WGS sequence"/>
</dbReference>
<dbReference type="InterPro" id="IPR013106">
    <property type="entry name" value="Ig_V-set"/>
</dbReference>
<reference evidence="7" key="1">
    <citation type="submission" date="2025-08" db="UniProtKB">
        <authorList>
            <consortium name="Ensembl"/>
        </authorList>
    </citation>
    <scope>IDENTIFICATION</scope>
</reference>
<dbReference type="Pfam" id="PF07686">
    <property type="entry name" value="V-set"/>
    <property type="match status" value="1"/>
</dbReference>
<dbReference type="GO" id="GO:0002860">
    <property type="term" value="P:positive regulation of natural killer cell mediated cytotoxicity directed against tumor cell target"/>
    <property type="evidence" value="ECO:0007669"/>
    <property type="project" value="TreeGrafter"/>
</dbReference>
<dbReference type="GO" id="GO:0005102">
    <property type="term" value="F:signaling receptor binding"/>
    <property type="evidence" value="ECO:0007669"/>
    <property type="project" value="TreeGrafter"/>
</dbReference>
<evidence type="ECO:0000256" key="1">
    <source>
        <dbReference type="ARBA" id="ARBA00022729"/>
    </source>
</evidence>
<name>A0A668SBY7_OREAU</name>
<sequence length="327" mass="36905">MELKLVLSVFVLFIEVSLAVLQHVTVMEGETLSLSCPVTNADKTNVDWKNPEGFVMFFNRNQALKDKRYRIDTLSESKFSISVSSVKFNDGGNYTCSHYGDQITEKIVEVTVLGDPKMSKTKHEGKTVIKCTAVGNHFAPQISWKIDDGSEFLARTQFQQEAKKYISTGMIEILSVEKRVTVKCLVRHPALKSKPMMNFVKIRQDLTQVQFLSQQKDLTTHPQSVHIVLKDQHKCQGQQPRGSDIIEQQCTPPQEMRTSPYQRAQRFPPVCGFPPVTQRCLSLDLLRSLLQSIQTHISAPVAGHIPLKPQRTSPLITWTVTQQGILA</sequence>
<dbReference type="GO" id="GO:0008037">
    <property type="term" value="P:cell recognition"/>
    <property type="evidence" value="ECO:0007669"/>
    <property type="project" value="TreeGrafter"/>
</dbReference>
<dbReference type="Gene3D" id="2.60.40.10">
    <property type="entry name" value="Immunoglobulins"/>
    <property type="match status" value="2"/>
</dbReference>
<dbReference type="InterPro" id="IPR007110">
    <property type="entry name" value="Ig-like_dom"/>
</dbReference>
<proteinExistence type="predicted"/>
<evidence type="ECO:0000256" key="5">
    <source>
        <dbReference type="SAM" id="SignalP"/>
    </source>
</evidence>
<evidence type="ECO:0000256" key="4">
    <source>
        <dbReference type="ARBA" id="ARBA00023319"/>
    </source>
</evidence>
<keyword evidence="2" id="KW-0677">Repeat</keyword>
<evidence type="ECO:0000259" key="6">
    <source>
        <dbReference type="PROSITE" id="PS50835"/>
    </source>
</evidence>
<keyword evidence="4" id="KW-0393">Immunoglobulin domain</keyword>
<keyword evidence="3" id="KW-1015">Disulfide bond</keyword>
<dbReference type="GO" id="GO:0002355">
    <property type="term" value="P:detection of tumor cell"/>
    <property type="evidence" value="ECO:0007669"/>
    <property type="project" value="TreeGrafter"/>
</dbReference>
<dbReference type="InterPro" id="IPR003599">
    <property type="entry name" value="Ig_sub"/>
</dbReference>
<feature type="signal peptide" evidence="5">
    <location>
        <begin position="1"/>
        <end position="19"/>
    </location>
</feature>
<dbReference type="Ensembl" id="ENSOABT00000012346.2">
    <property type="protein sequence ID" value="ENSOABP00000011944.2"/>
    <property type="gene ID" value="ENSOABG00000006132.2"/>
</dbReference>
<protein>
    <recommendedName>
        <fullName evidence="6">Ig-like domain-containing protein</fullName>
    </recommendedName>
</protein>
<accession>A0A668SBY7</accession>
<evidence type="ECO:0000313" key="7">
    <source>
        <dbReference type="Ensembl" id="ENSOABP00000011944.2"/>
    </source>
</evidence>
<keyword evidence="8" id="KW-1185">Reference proteome</keyword>
<keyword evidence="1 5" id="KW-0732">Signal</keyword>
<dbReference type="InterPro" id="IPR013783">
    <property type="entry name" value="Ig-like_fold"/>
</dbReference>